<proteinExistence type="predicted"/>
<dbReference type="Gene3D" id="3.90.850.10">
    <property type="entry name" value="Fumarylacetoacetase-like, C-terminal domain"/>
    <property type="match status" value="1"/>
</dbReference>
<dbReference type="PANTHER" id="PTHR30143:SF0">
    <property type="entry name" value="2-KETO-4-PENTENOATE HYDRATASE"/>
    <property type="match status" value="1"/>
</dbReference>
<evidence type="ECO:0000313" key="2">
    <source>
        <dbReference type="Proteomes" id="UP000019486"/>
    </source>
</evidence>
<evidence type="ECO:0008006" key="3">
    <source>
        <dbReference type="Google" id="ProtNLM"/>
    </source>
</evidence>
<comment type="caution">
    <text evidence="1">The sequence shown here is derived from an EMBL/GenBank/DDBJ whole genome shotgun (WGS) entry which is preliminary data.</text>
</comment>
<dbReference type="STRING" id="1385369.N825_25965"/>
<dbReference type="OrthoDB" id="9792137at2"/>
<name>W9GS18_9PROT</name>
<dbReference type="EMBL" id="AVFL01000038">
    <property type="protein sequence ID" value="EWY36670.1"/>
    <property type="molecule type" value="Genomic_DNA"/>
</dbReference>
<dbReference type="PANTHER" id="PTHR30143">
    <property type="entry name" value="ACID HYDRATASE"/>
    <property type="match status" value="1"/>
</dbReference>
<accession>W9GS18</accession>
<organism evidence="1 2">
    <name type="scientific">Skermanella stibiiresistens SB22</name>
    <dbReference type="NCBI Taxonomy" id="1385369"/>
    <lineage>
        <taxon>Bacteria</taxon>
        <taxon>Pseudomonadati</taxon>
        <taxon>Pseudomonadota</taxon>
        <taxon>Alphaproteobacteria</taxon>
        <taxon>Rhodospirillales</taxon>
        <taxon>Azospirillaceae</taxon>
        <taxon>Skermanella</taxon>
    </lineage>
</organism>
<dbReference type="InterPro" id="IPR036663">
    <property type="entry name" value="Fumarylacetoacetase_C_sf"/>
</dbReference>
<dbReference type="Proteomes" id="UP000019486">
    <property type="component" value="Unassembled WGS sequence"/>
</dbReference>
<protein>
    <recommendedName>
        <fullName evidence="3">2-keto-4-pentenoate hydratase</fullName>
    </recommendedName>
</protein>
<dbReference type="RefSeq" id="WP_037460229.1">
    <property type="nucleotide sequence ID" value="NZ_AVFL01000038.1"/>
</dbReference>
<dbReference type="SUPFAM" id="SSF56529">
    <property type="entry name" value="FAH"/>
    <property type="match status" value="1"/>
</dbReference>
<dbReference type="GO" id="GO:0005737">
    <property type="term" value="C:cytoplasm"/>
    <property type="evidence" value="ECO:0007669"/>
    <property type="project" value="TreeGrafter"/>
</dbReference>
<keyword evidence="2" id="KW-1185">Reference proteome</keyword>
<reference evidence="1 2" key="1">
    <citation type="submission" date="2013-08" db="EMBL/GenBank/DDBJ databases">
        <title>The genome sequence of Skermanella stibiiresistens.</title>
        <authorList>
            <person name="Zhu W."/>
            <person name="Wang G."/>
        </authorList>
    </citation>
    <scope>NUCLEOTIDE SEQUENCE [LARGE SCALE GENOMIC DNA]</scope>
    <source>
        <strain evidence="1 2">SB22</strain>
    </source>
</reference>
<evidence type="ECO:0000313" key="1">
    <source>
        <dbReference type="EMBL" id="EWY36670.1"/>
    </source>
</evidence>
<gene>
    <name evidence="1" type="ORF">N825_25965</name>
</gene>
<sequence>MENDKTACDVASAAGLLLEARRSHVWLRDLPPEARPASMEEAYAVQDLLVQRMGGPVAWKVGSPTPTAEPARGALAANTVHHGATQLPAGGFNVIGAEAELVYNFTSALPVRDAPYGMDEVLAAIGSVHAAIEIADTRYAVWKSVDQFSQMADQMSHGVLVVGTGRTDWRTVDPVNEPMTLWVGDKKEYEVVGGNSAGDPKRMLLWLANVGSRSLGGIKAGDQVTSGSTCGTIFVTAPCSLVAEFPGVGKAELQIS</sequence>
<dbReference type="AlphaFoldDB" id="W9GS18"/>
<dbReference type="InterPro" id="IPR050772">
    <property type="entry name" value="Hydratase-Decarb/MhpD_sf"/>
</dbReference>
<dbReference type="GO" id="GO:0008684">
    <property type="term" value="F:2-oxopent-4-enoate hydratase activity"/>
    <property type="evidence" value="ECO:0007669"/>
    <property type="project" value="TreeGrafter"/>
</dbReference>